<dbReference type="Pfam" id="PF00561">
    <property type="entry name" value="Abhydrolase_1"/>
    <property type="match status" value="1"/>
</dbReference>
<dbReference type="EMBL" id="BSPP01000005">
    <property type="protein sequence ID" value="GLS86396.1"/>
    <property type="molecule type" value="Genomic_DNA"/>
</dbReference>
<dbReference type="GO" id="GO:0016020">
    <property type="term" value="C:membrane"/>
    <property type="evidence" value="ECO:0007669"/>
    <property type="project" value="TreeGrafter"/>
</dbReference>
<evidence type="ECO:0000313" key="2">
    <source>
        <dbReference type="EMBL" id="GLS86396.1"/>
    </source>
</evidence>
<dbReference type="RefSeq" id="WP_284324621.1">
    <property type="nucleotide sequence ID" value="NZ_BSPP01000005.1"/>
</dbReference>
<dbReference type="PANTHER" id="PTHR43798">
    <property type="entry name" value="MONOACYLGLYCEROL LIPASE"/>
    <property type="match status" value="1"/>
</dbReference>
<dbReference type="InterPro" id="IPR029058">
    <property type="entry name" value="AB_hydrolase_fold"/>
</dbReference>
<dbReference type="Gene3D" id="3.40.50.1820">
    <property type="entry name" value="alpha/beta hydrolase"/>
    <property type="match status" value="1"/>
</dbReference>
<dbReference type="Proteomes" id="UP001157355">
    <property type="component" value="Unassembled WGS sequence"/>
</dbReference>
<reference evidence="2 3" key="1">
    <citation type="journal article" date="2014" name="Int. J. Syst. Evol. Microbiol.">
        <title>Complete genome sequence of Corynebacterium casei LMG S-19264T (=DSM 44701T), isolated from a smear-ripened cheese.</title>
        <authorList>
            <consortium name="US DOE Joint Genome Institute (JGI-PGF)"/>
            <person name="Walter F."/>
            <person name="Albersmeier A."/>
            <person name="Kalinowski J."/>
            <person name="Ruckert C."/>
        </authorList>
    </citation>
    <scope>NUCLEOTIDE SEQUENCE [LARGE SCALE GENOMIC DNA]</scope>
    <source>
        <strain evidence="2 3">NBRC 111766</strain>
    </source>
</reference>
<protein>
    <submittedName>
        <fullName evidence="2">Lipase LipV</fullName>
    </submittedName>
</protein>
<comment type="caution">
    <text evidence="2">The sequence shown here is derived from an EMBL/GenBank/DDBJ whole genome shotgun (WGS) entry which is preliminary data.</text>
</comment>
<dbReference type="InterPro" id="IPR000073">
    <property type="entry name" value="AB_hydrolase_1"/>
</dbReference>
<keyword evidence="3" id="KW-1185">Reference proteome</keyword>
<dbReference type="SUPFAM" id="SSF53474">
    <property type="entry name" value="alpha/beta-Hydrolases"/>
    <property type="match status" value="1"/>
</dbReference>
<evidence type="ECO:0000313" key="3">
    <source>
        <dbReference type="Proteomes" id="UP001157355"/>
    </source>
</evidence>
<dbReference type="AlphaFoldDB" id="A0AA37U6E8"/>
<dbReference type="PANTHER" id="PTHR43798:SF33">
    <property type="entry name" value="HYDROLASE, PUTATIVE (AFU_ORTHOLOGUE AFUA_2G14860)-RELATED"/>
    <property type="match status" value="1"/>
</dbReference>
<sequence>MPEDMQMPALPPYRTWHRGGDRPVLALHCSLAHAGAWSGLAAALHGVTITATDAPGHGRAPDWLADSDMHSLATAQSIAMVESLGAGAAIDLISHSFGGTVALRIAVTRPDLVRSLTLIEPVIFAAARAVDAAAFQHFRDEHLEFGALVAAGDLEAAAAMFHAHWGSGERLADLPERTRAYMVDRIHLIVAQNPTLLDDAAGILRPGGLERVAAPVLLIEGAQSPAIIDTLHRALALRLPQCSRLIVPEAGHMVAISHAAQIAPSVQAHLDRC</sequence>
<dbReference type="PRINTS" id="PR00111">
    <property type="entry name" value="ABHYDROLASE"/>
</dbReference>
<organism evidence="2 3">
    <name type="scientific">Cypionkella aquatica</name>
    <dbReference type="NCBI Taxonomy" id="1756042"/>
    <lineage>
        <taxon>Bacteria</taxon>
        <taxon>Pseudomonadati</taxon>
        <taxon>Pseudomonadota</taxon>
        <taxon>Alphaproteobacteria</taxon>
        <taxon>Rhodobacterales</taxon>
        <taxon>Paracoccaceae</taxon>
        <taxon>Cypionkella</taxon>
    </lineage>
</organism>
<accession>A0AA37U6E8</accession>
<feature type="domain" description="AB hydrolase-1" evidence="1">
    <location>
        <begin position="23"/>
        <end position="258"/>
    </location>
</feature>
<name>A0AA37U6E8_9RHOB</name>
<dbReference type="InterPro" id="IPR050266">
    <property type="entry name" value="AB_hydrolase_sf"/>
</dbReference>
<evidence type="ECO:0000259" key="1">
    <source>
        <dbReference type="Pfam" id="PF00561"/>
    </source>
</evidence>
<proteinExistence type="predicted"/>
<gene>
    <name evidence="2" type="primary">lipV</name>
    <name evidence="2" type="ORF">GCM10010873_13700</name>
</gene>